<protein>
    <recommendedName>
        <fullName evidence="2">GTP cyclohydrolase 1 type 2 homolog</fullName>
    </recommendedName>
</protein>
<comment type="caution">
    <text evidence="4">The sequence shown here is derived from an EMBL/GenBank/DDBJ whole genome shotgun (WGS) entry which is preliminary data.</text>
</comment>
<gene>
    <name evidence="4" type="ORF">ACFQMJ_17900</name>
</gene>
<dbReference type="InterPro" id="IPR002678">
    <property type="entry name" value="DUF34/NIF3"/>
</dbReference>
<reference evidence="5" key="1">
    <citation type="journal article" date="2019" name="Int. J. Syst. Evol. Microbiol.">
        <title>The Global Catalogue of Microorganisms (GCM) 10K type strain sequencing project: providing services to taxonomists for standard genome sequencing and annotation.</title>
        <authorList>
            <consortium name="The Broad Institute Genomics Platform"/>
            <consortium name="The Broad Institute Genome Sequencing Center for Infectious Disease"/>
            <person name="Wu L."/>
            <person name="Ma J."/>
        </authorList>
    </citation>
    <scope>NUCLEOTIDE SEQUENCE [LARGE SCALE GENOMIC DNA]</scope>
    <source>
        <strain evidence="5">KCTC 12907</strain>
    </source>
</reference>
<dbReference type="RefSeq" id="WP_378045634.1">
    <property type="nucleotide sequence ID" value="NZ_JBHMDN010000008.1"/>
</dbReference>
<evidence type="ECO:0000313" key="5">
    <source>
        <dbReference type="Proteomes" id="UP001596378"/>
    </source>
</evidence>
<dbReference type="PANTHER" id="PTHR13799:SF14">
    <property type="entry name" value="GTP CYCLOHYDROLASE 1 TYPE 2 HOMOLOG"/>
    <property type="match status" value="1"/>
</dbReference>
<evidence type="ECO:0000256" key="1">
    <source>
        <dbReference type="ARBA" id="ARBA00006964"/>
    </source>
</evidence>
<proteinExistence type="inferred from homology"/>
<dbReference type="InterPro" id="IPR036069">
    <property type="entry name" value="DUF34/NIF3_sf"/>
</dbReference>
<evidence type="ECO:0000313" key="4">
    <source>
        <dbReference type="EMBL" id="MFC7150407.1"/>
    </source>
</evidence>
<dbReference type="PANTHER" id="PTHR13799">
    <property type="entry name" value="NGG1 INTERACTING FACTOR 3"/>
    <property type="match status" value="1"/>
</dbReference>
<accession>A0ABW2FDM0</accession>
<name>A0ABW2FDM0_9BACL</name>
<keyword evidence="3" id="KW-0479">Metal-binding</keyword>
<dbReference type="SUPFAM" id="SSF102705">
    <property type="entry name" value="NIF3 (NGG1p interacting factor 3)-like"/>
    <property type="match status" value="1"/>
</dbReference>
<dbReference type="EMBL" id="JBHTAI010000010">
    <property type="protein sequence ID" value="MFC7150407.1"/>
    <property type="molecule type" value="Genomic_DNA"/>
</dbReference>
<dbReference type="Pfam" id="PF01784">
    <property type="entry name" value="DUF34_NIF3"/>
    <property type="match status" value="1"/>
</dbReference>
<dbReference type="Gene3D" id="3.40.1390.30">
    <property type="entry name" value="NIF3 (NGG1p interacting factor 3)-like"/>
    <property type="match status" value="2"/>
</dbReference>
<dbReference type="Proteomes" id="UP001596378">
    <property type="component" value="Unassembled WGS sequence"/>
</dbReference>
<keyword evidence="5" id="KW-1185">Reference proteome</keyword>
<evidence type="ECO:0000256" key="3">
    <source>
        <dbReference type="ARBA" id="ARBA00022723"/>
    </source>
</evidence>
<organism evidence="4 5">
    <name type="scientific">Cohnella cellulosilytica</name>
    <dbReference type="NCBI Taxonomy" id="986710"/>
    <lineage>
        <taxon>Bacteria</taxon>
        <taxon>Bacillati</taxon>
        <taxon>Bacillota</taxon>
        <taxon>Bacilli</taxon>
        <taxon>Bacillales</taxon>
        <taxon>Paenibacillaceae</taxon>
        <taxon>Cohnella</taxon>
    </lineage>
</organism>
<evidence type="ECO:0000256" key="2">
    <source>
        <dbReference type="ARBA" id="ARBA00022112"/>
    </source>
</evidence>
<comment type="similarity">
    <text evidence="1">Belongs to the GTP cyclohydrolase I type 2/NIF3 family.</text>
</comment>
<sequence>MERINVQDVIDALSMWGGGASGGSDRLLAGDSSAQVRGIAVAFMATLGAIREAVESDANLLIVHEGAFYSHDNDPDAELAEGAVYAEKRRRIADSGLHVYRCHDAVHRSRPDIIEEGLIRELGWERCEIRHLPAASLVELPERMTGEQVVRYVKERLGLDRVRAAGNLAADCRRVGLLVGYRGGRKTAVPLLDRHGADIVLYGEGPEWETPEYVRDAAELGGSAAIVALGHLESEQPGMKLLGERLQERFPDVPVRFCPVESALRSL</sequence>